<dbReference type="GO" id="GO:0016787">
    <property type="term" value="F:hydrolase activity"/>
    <property type="evidence" value="ECO:0007669"/>
    <property type="project" value="UniProtKB-KW"/>
</dbReference>
<dbReference type="PANTHER" id="PTHR40031:SF1">
    <property type="entry name" value="MEMBRANE-BOUND METAL-DEPENDENT HYDROLASE"/>
    <property type="match status" value="1"/>
</dbReference>
<dbReference type="InterPro" id="IPR053170">
    <property type="entry name" value="Transcription_regulator"/>
</dbReference>
<dbReference type="Pfam" id="PF04307">
    <property type="entry name" value="YdjM"/>
    <property type="match status" value="1"/>
</dbReference>
<feature type="transmembrane region" description="Helical" evidence="1">
    <location>
        <begin position="56"/>
        <end position="78"/>
    </location>
</feature>
<dbReference type="PANTHER" id="PTHR40031">
    <property type="entry name" value="HYPOTHETICAL MEMBRANE SPANNING PROTEIN"/>
    <property type="match status" value="1"/>
</dbReference>
<keyword evidence="1" id="KW-0472">Membrane</keyword>
<keyword evidence="2" id="KW-0378">Hydrolase</keyword>
<accession>A0A932A894</accession>
<sequence length="348" mass="39001">MEPITHLLTGACLARAGFNRKTALATTVMVLAAEAPDLDIVAYFGGSVTGFQHHRGITHTLAGVPLIAAAVVGFVWLLHRWRVQRGWQPKASSPPLRWPLLYLFACLAALSHILLDFTNQYGVRPFEPFSYQWYAWDIVAIVEPALLALLAAGLLLPLLFRLINEEVGARTKGPHGRAGAIVALLLVVAVWWFRDLQHRRALANLQSQTYLGAEPVRASAYPYMTDPFTWYGVVETETFFGSMHVDSRTGEVDRERRMRVRYKPQETPVTLAAKSSPMGRVYLDWAAYPYVEVEKLAPPESGYLVHLYDLRYTYPEENVGVLGATVELDDRLAVRRQGMGRRALQPAD</sequence>
<keyword evidence="1" id="KW-0812">Transmembrane</keyword>
<feature type="transmembrane region" description="Helical" evidence="1">
    <location>
        <begin position="138"/>
        <end position="163"/>
    </location>
</feature>
<organism evidence="2 3">
    <name type="scientific">Candidatus Korobacter versatilis</name>
    <dbReference type="NCBI Taxonomy" id="658062"/>
    <lineage>
        <taxon>Bacteria</taxon>
        <taxon>Pseudomonadati</taxon>
        <taxon>Acidobacteriota</taxon>
        <taxon>Terriglobia</taxon>
        <taxon>Terriglobales</taxon>
        <taxon>Candidatus Korobacteraceae</taxon>
        <taxon>Candidatus Korobacter</taxon>
    </lineage>
</organism>
<dbReference type="AlphaFoldDB" id="A0A932A894"/>
<feature type="transmembrane region" description="Helical" evidence="1">
    <location>
        <begin position="99"/>
        <end position="118"/>
    </location>
</feature>
<protein>
    <submittedName>
        <fullName evidence="2">Metal-dependent hydrolase</fullName>
    </submittedName>
</protein>
<comment type="caution">
    <text evidence="2">The sequence shown here is derived from an EMBL/GenBank/DDBJ whole genome shotgun (WGS) entry which is preliminary data.</text>
</comment>
<dbReference type="InterPro" id="IPR007404">
    <property type="entry name" value="YdjM-like"/>
</dbReference>
<reference evidence="2" key="1">
    <citation type="submission" date="2020-07" db="EMBL/GenBank/DDBJ databases">
        <title>Huge and variable diversity of episymbiotic CPR bacteria and DPANN archaea in groundwater ecosystems.</title>
        <authorList>
            <person name="He C.Y."/>
            <person name="Keren R."/>
            <person name="Whittaker M."/>
            <person name="Farag I.F."/>
            <person name="Doudna J."/>
            <person name="Cate J.H.D."/>
            <person name="Banfield J.F."/>
        </authorList>
    </citation>
    <scope>NUCLEOTIDE SEQUENCE</scope>
    <source>
        <strain evidence="2">NC_groundwater_580_Pr5_B-0.1um_64_19</strain>
    </source>
</reference>
<keyword evidence="1" id="KW-1133">Transmembrane helix</keyword>
<evidence type="ECO:0000256" key="1">
    <source>
        <dbReference type="SAM" id="Phobius"/>
    </source>
</evidence>
<evidence type="ECO:0000313" key="2">
    <source>
        <dbReference type="EMBL" id="MBI2678292.1"/>
    </source>
</evidence>
<proteinExistence type="predicted"/>
<feature type="transmembrane region" description="Helical" evidence="1">
    <location>
        <begin position="175"/>
        <end position="193"/>
    </location>
</feature>
<evidence type="ECO:0000313" key="3">
    <source>
        <dbReference type="Proteomes" id="UP000779809"/>
    </source>
</evidence>
<dbReference type="Proteomes" id="UP000779809">
    <property type="component" value="Unassembled WGS sequence"/>
</dbReference>
<gene>
    <name evidence="2" type="ORF">HYX28_05885</name>
</gene>
<dbReference type="EMBL" id="JACPNR010000006">
    <property type="protein sequence ID" value="MBI2678292.1"/>
    <property type="molecule type" value="Genomic_DNA"/>
</dbReference>
<name>A0A932A894_9BACT</name>